<name>A0A2D1GQM1_9CAUD</name>
<proteinExistence type="predicted"/>
<gene>
    <name evidence="1" type="ORF">SL2_052</name>
</gene>
<dbReference type="EMBL" id="MF805716">
    <property type="protein sequence ID" value="ATN94629.1"/>
    <property type="molecule type" value="Genomic_DNA"/>
</dbReference>
<keyword evidence="2" id="KW-1185">Reference proteome</keyword>
<dbReference type="Proteomes" id="UP000242032">
    <property type="component" value="Segment"/>
</dbReference>
<accession>A0A2D1GQM1</accession>
<evidence type="ECO:0000313" key="2">
    <source>
        <dbReference type="Proteomes" id="UP000242032"/>
    </source>
</evidence>
<reference evidence="1 2" key="1">
    <citation type="journal article" date="2017" name="Viruses">
        <title>Differential Effect of Newly Isolated Phages Belonging to PB1-Like, phiKZ-Like and LUZ24-Like Viruses against Multi-Drug Resistant Pseudomonas aeruginosa under Varying Growth Conditions.</title>
        <authorList>
            <person name="Latz S."/>
            <person name="Kruttgen A."/>
            <person name="Hafner H."/>
            <person name="Buhl E.M."/>
            <person name="Ritter K."/>
            <person name="Horz H.P."/>
        </authorList>
    </citation>
    <scope>NUCLEOTIDE SEQUENCE [LARGE SCALE GENOMIC DNA]</scope>
</reference>
<organism evidence="1 2">
    <name type="scientific">Pseudomonas phage SL2</name>
    <dbReference type="NCBI Taxonomy" id="2041345"/>
    <lineage>
        <taxon>Viruses</taxon>
        <taxon>Duplodnaviria</taxon>
        <taxon>Heunggongvirae</taxon>
        <taxon>Uroviricota</taxon>
        <taxon>Caudoviricetes</taxon>
        <taxon>Chimalliviridae</taxon>
        <taxon>Phikzvirus</taxon>
        <taxon>Phikzvirus SL2</taxon>
    </lineage>
</organism>
<evidence type="ECO:0000313" key="1">
    <source>
        <dbReference type="EMBL" id="ATN94629.1"/>
    </source>
</evidence>
<protein>
    <submittedName>
        <fullName evidence="1">Uncharacterized protein</fullName>
    </submittedName>
</protein>
<sequence length="121" mass="13956">MIEINSAEVEMLVETITGDLFCSIHDGTYPAETYWMFKADVAMLDAWFAKIYKFGMLKQIPYASIPFANLVDVSTERLFQYMANLAADLGDFEDVQEPIFNIINKIHSMWLVYDKYSWTGS</sequence>